<dbReference type="Gene3D" id="3.40.50.720">
    <property type="entry name" value="NAD(P)-binding Rossmann-like Domain"/>
    <property type="match status" value="1"/>
</dbReference>
<evidence type="ECO:0000256" key="5">
    <source>
        <dbReference type="ARBA" id="ARBA00022723"/>
    </source>
</evidence>
<evidence type="ECO:0000256" key="4">
    <source>
        <dbReference type="ARBA" id="ARBA00022553"/>
    </source>
</evidence>
<gene>
    <name evidence="14" type="ORF">PV07_03019</name>
</gene>
<dbReference type="InterPro" id="IPR047109">
    <property type="entry name" value="CAD-like"/>
</dbReference>
<comment type="subunit">
    <text evidence="3">Homodimer.</text>
</comment>
<dbReference type="STRING" id="569365.A0A0D2CJM7"/>
<keyword evidence="4" id="KW-0597">Phosphoprotein</keyword>
<dbReference type="EC" id="1.1.1.2" evidence="9"/>
<organism evidence="14 15">
    <name type="scientific">Cladophialophora immunda</name>
    <dbReference type="NCBI Taxonomy" id="569365"/>
    <lineage>
        <taxon>Eukaryota</taxon>
        <taxon>Fungi</taxon>
        <taxon>Dikarya</taxon>
        <taxon>Ascomycota</taxon>
        <taxon>Pezizomycotina</taxon>
        <taxon>Eurotiomycetes</taxon>
        <taxon>Chaetothyriomycetidae</taxon>
        <taxon>Chaetothyriales</taxon>
        <taxon>Herpotrichiellaceae</taxon>
        <taxon>Cladophialophora</taxon>
    </lineage>
</organism>
<keyword evidence="7" id="KW-0521">NADP</keyword>
<dbReference type="InterPro" id="IPR013154">
    <property type="entry name" value="ADH-like_N"/>
</dbReference>
<evidence type="ECO:0000313" key="15">
    <source>
        <dbReference type="Proteomes" id="UP000054466"/>
    </source>
</evidence>
<dbReference type="GO" id="GO:0008270">
    <property type="term" value="F:zinc ion binding"/>
    <property type="evidence" value="ECO:0007669"/>
    <property type="project" value="InterPro"/>
</dbReference>
<evidence type="ECO:0000256" key="7">
    <source>
        <dbReference type="ARBA" id="ARBA00022857"/>
    </source>
</evidence>
<evidence type="ECO:0000313" key="14">
    <source>
        <dbReference type="EMBL" id="KIW31363.1"/>
    </source>
</evidence>
<evidence type="ECO:0000256" key="12">
    <source>
        <dbReference type="SAM" id="MobiDB-lite"/>
    </source>
</evidence>
<dbReference type="InterPro" id="IPR036291">
    <property type="entry name" value="NAD(P)-bd_dom_sf"/>
</dbReference>
<evidence type="ECO:0000256" key="1">
    <source>
        <dbReference type="ARBA" id="ARBA00001947"/>
    </source>
</evidence>
<dbReference type="GeneID" id="27342213"/>
<feature type="region of interest" description="Disordered" evidence="12">
    <location>
        <begin position="1"/>
        <end position="26"/>
    </location>
</feature>
<evidence type="ECO:0000256" key="11">
    <source>
        <dbReference type="RuleBase" id="RU361277"/>
    </source>
</evidence>
<evidence type="ECO:0000256" key="2">
    <source>
        <dbReference type="ARBA" id="ARBA00008072"/>
    </source>
</evidence>
<sequence>MPDRESWVSRVVHSTKHPGETPPMIGHHSDVGSVKASAHETAEQKTFLVFGHVDAAPVITAREHLEAVAGLELGGLEVAAGDEPGGSGTHGYAVTSSSEWSSPQLIDFDPVPFGSHDIDVKIDYCGVCASDLLTARAGAGNDGWPETMYPVITGHEIVGKIVRMGELVDPSKFHIGQVVGADLVETYNSKYPDGSISFGGYANYKRCHQDLVFPIPSTLPPEHAAPMLCAGLTVFSPLKAAGVGPGKRVGVVGIGGLGHFAVLFASAMGAEVTAISHSPRKQADAAKMGATGFIVTTNDVDWAEQNKSSLDLIISTTFANDMPLEKYLQLLDVGGQFALVGLGEQNLPEIPPGILVGANKAIVGSMIGSSRQMREMLEFAADKNIRAWIEVLPMKDAGMALRRLHQGDCSYRFVLKADI</sequence>
<dbReference type="SUPFAM" id="SSF50129">
    <property type="entry name" value="GroES-like"/>
    <property type="match status" value="1"/>
</dbReference>
<evidence type="ECO:0000259" key="13">
    <source>
        <dbReference type="SMART" id="SM00829"/>
    </source>
</evidence>
<dbReference type="PANTHER" id="PTHR42683">
    <property type="entry name" value="ALDEHYDE REDUCTASE"/>
    <property type="match status" value="1"/>
</dbReference>
<dbReference type="SMART" id="SM00829">
    <property type="entry name" value="PKS_ER"/>
    <property type="match status" value="1"/>
</dbReference>
<protein>
    <recommendedName>
        <fullName evidence="9">alcohol dehydrogenase (NADP(+))</fullName>
        <ecNumber evidence="9">1.1.1.2</ecNumber>
    </recommendedName>
</protein>
<comment type="cofactor">
    <cofactor evidence="1 11">
        <name>Zn(2+)</name>
        <dbReference type="ChEBI" id="CHEBI:29105"/>
    </cofactor>
</comment>
<dbReference type="Gene3D" id="3.90.180.10">
    <property type="entry name" value="Medium-chain alcohol dehydrogenases, catalytic domain"/>
    <property type="match status" value="2"/>
</dbReference>
<dbReference type="HOGENOM" id="CLU_026673_20_2_1"/>
<dbReference type="OrthoDB" id="1879366at2759"/>
<dbReference type="RefSeq" id="XP_016251579.1">
    <property type="nucleotide sequence ID" value="XM_016389677.1"/>
</dbReference>
<dbReference type="PROSITE" id="PS00059">
    <property type="entry name" value="ADH_ZINC"/>
    <property type="match status" value="1"/>
</dbReference>
<name>A0A0D2CJM7_9EURO</name>
<keyword evidence="15" id="KW-1185">Reference proteome</keyword>
<dbReference type="Proteomes" id="UP000054466">
    <property type="component" value="Unassembled WGS sequence"/>
</dbReference>
<feature type="domain" description="Enoyl reductase (ER)" evidence="13">
    <location>
        <begin position="98"/>
        <end position="415"/>
    </location>
</feature>
<reference evidence="14 15" key="1">
    <citation type="submission" date="2015-01" db="EMBL/GenBank/DDBJ databases">
        <title>The Genome Sequence of Cladophialophora immunda CBS83496.</title>
        <authorList>
            <consortium name="The Broad Institute Genomics Platform"/>
            <person name="Cuomo C."/>
            <person name="de Hoog S."/>
            <person name="Gorbushina A."/>
            <person name="Stielow B."/>
            <person name="Teixiera M."/>
            <person name="Abouelleil A."/>
            <person name="Chapman S.B."/>
            <person name="Priest M."/>
            <person name="Young S.K."/>
            <person name="Wortman J."/>
            <person name="Nusbaum C."/>
            <person name="Birren B."/>
        </authorList>
    </citation>
    <scope>NUCLEOTIDE SEQUENCE [LARGE SCALE GENOMIC DNA]</scope>
    <source>
        <strain evidence="14 15">CBS 83496</strain>
    </source>
</reference>
<keyword evidence="8" id="KW-0560">Oxidoreductase</keyword>
<dbReference type="GO" id="GO:0006066">
    <property type="term" value="P:alcohol metabolic process"/>
    <property type="evidence" value="ECO:0007669"/>
    <property type="project" value="UniProtKB-ARBA"/>
</dbReference>
<comment type="catalytic activity">
    <reaction evidence="10">
        <text>a primary alcohol + NADP(+) = an aldehyde + NADPH + H(+)</text>
        <dbReference type="Rhea" id="RHEA:15937"/>
        <dbReference type="ChEBI" id="CHEBI:15378"/>
        <dbReference type="ChEBI" id="CHEBI:15734"/>
        <dbReference type="ChEBI" id="CHEBI:17478"/>
        <dbReference type="ChEBI" id="CHEBI:57783"/>
        <dbReference type="ChEBI" id="CHEBI:58349"/>
        <dbReference type="EC" id="1.1.1.2"/>
    </reaction>
    <physiologicalReaction direction="left-to-right" evidence="10">
        <dbReference type="Rhea" id="RHEA:15938"/>
    </physiologicalReaction>
    <physiologicalReaction direction="right-to-left" evidence="10">
        <dbReference type="Rhea" id="RHEA:15939"/>
    </physiologicalReaction>
</comment>
<evidence type="ECO:0000256" key="9">
    <source>
        <dbReference type="ARBA" id="ARBA00024074"/>
    </source>
</evidence>
<evidence type="ECO:0000256" key="8">
    <source>
        <dbReference type="ARBA" id="ARBA00023002"/>
    </source>
</evidence>
<dbReference type="AlphaFoldDB" id="A0A0D2CJM7"/>
<keyword evidence="6 11" id="KW-0862">Zinc</keyword>
<dbReference type="Pfam" id="PF00107">
    <property type="entry name" value="ADH_zinc_N"/>
    <property type="match status" value="1"/>
</dbReference>
<accession>A0A0D2CJM7</accession>
<dbReference type="InterPro" id="IPR020843">
    <property type="entry name" value="ER"/>
</dbReference>
<evidence type="ECO:0000256" key="6">
    <source>
        <dbReference type="ARBA" id="ARBA00022833"/>
    </source>
</evidence>
<evidence type="ECO:0000256" key="3">
    <source>
        <dbReference type="ARBA" id="ARBA00011738"/>
    </source>
</evidence>
<dbReference type="Pfam" id="PF08240">
    <property type="entry name" value="ADH_N"/>
    <property type="match status" value="1"/>
</dbReference>
<dbReference type="VEuPathDB" id="FungiDB:PV07_03019"/>
<dbReference type="GO" id="GO:0008106">
    <property type="term" value="F:alcohol dehydrogenase (NADP+) activity"/>
    <property type="evidence" value="ECO:0007669"/>
    <property type="project" value="UniProtKB-EC"/>
</dbReference>
<dbReference type="SUPFAM" id="SSF51735">
    <property type="entry name" value="NAD(P)-binding Rossmann-fold domains"/>
    <property type="match status" value="1"/>
</dbReference>
<dbReference type="CDD" id="cd05283">
    <property type="entry name" value="CAD1"/>
    <property type="match status" value="1"/>
</dbReference>
<dbReference type="InterPro" id="IPR011032">
    <property type="entry name" value="GroES-like_sf"/>
</dbReference>
<dbReference type="FunFam" id="3.40.50.720:FF:000158">
    <property type="entry name" value="Zinc-binding alcohol dehydrogenase"/>
    <property type="match status" value="1"/>
</dbReference>
<evidence type="ECO:0000256" key="10">
    <source>
        <dbReference type="ARBA" id="ARBA00050997"/>
    </source>
</evidence>
<keyword evidence="5 11" id="KW-0479">Metal-binding</keyword>
<comment type="similarity">
    <text evidence="2 11">Belongs to the zinc-containing alcohol dehydrogenase family.</text>
</comment>
<proteinExistence type="inferred from homology"/>
<dbReference type="EMBL" id="KN847041">
    <property type="protein sequence ID" value="KIW31363.1"/>
    <property type="molecule type" value="Genomic_DNA"/>
</dbReference>
<dbReference type="InterPro" id="IPR002328">
    <property type="entry name" value="ADH_Zn_CS"/>
</dbReference>
<dbReference type="InterPro" id="IPR013149">
    <property type="entry name" value="ADH-like_C"/>
</dbReference>